<dbReference type="EMBL" id="HG792028">
    <property type="protein sequence ID" value="CDM38531.1"/>
    <property type="molecule type" value="Genomic_DNA"/>
</dbReference>
<evidence type="ECO:0000256" key="1">
    <source>
        <dbReference type="SAM" id="Phobius"/>
    </source>
</evidence>
<organism evidence="2 3">
    <name type="scientific">Penicillium roqueforti (strain FM164)</name>
    <dbReference type="NCBI Taxonomy" id="1365484"/>
    <lineage>
        <taxon>Eukaryota</taxon>
        <taxon>Fungi</taxon>
        <taxon>Dikarya</taxon>
        <taxon>Ascomycota</taxon>
        <taxon>Pezizomycotina</taxon>
        <taxon>Eurotiomycetes</taxon>
        <taxon>Eurotiomycetidae</taxon>
        <taxon>Eurotiales</taxon>
        <taxon>Aspergillaceae</taxon>
        <taxon>Penicillium</taxon>
    </lineage>
</organism>
<name>W6QRC6_PENRF</name>
<accession>W6QRC6</accession>
<evidence type="ECO:0000313" key="2">
    <source>
        <dbReference type="EMBL" id="CDM38531.1"/>
    </source>
</evidence>
<proteinExistence type="predicted"/>
<feature type="transmembrane region" description="Helical" evidence="1">
    <location>
        <begin position="16"/>
        <end position="36"/>
    </location>
</feature>
<dbReference type="AlphaFoldDB" id="W6QRC6"/>
<sequence length="187" mass="20619">MTVTYPLDTPLSRNPVIAVTVLGALATITTALRFWALEMRRMSPEASEYIILAALLLDYGRGNGHQYDEEKFWTRSTLHRALPFPAIGGPLSQSPLGSTELEGIAISGCNELPLLLDLALDDVPVFRQTERTLQGIGISTALQNLISSTVITYNVCDKKFAEVIHFQRHTNDSYSTVTGPLWRAVSQ</sequence>
<dbReference type="OrthoDB" id="10546154at2759"/>
<keyword evidence="1" id="KW-1133">Transmembrane helix</keyword>
<reference evidence="2" key="1">
    <citation type="journal article" date="2014" name="Nat. Commun.">
        <title>Multiple recent horizontal transfers of a large genomic region in cheese making fungi.</title>
        <authorList>
            <person name="Cheeseman K."/>
            <person name="Ropars J."/>
            <person name="Renault P."/>
            <person name="Dupont J."/>
            <person name="Gouzy J."/>
            <person name="Branca A."/>
            <person name="Abraham A.L."/>
            <person name="Ceppi M."/>
            <person name="Conseiller E."/>
            <person name="Debuchy R."/>
            <person name="Malagnac F."/>
            <person name="Goarin A."/>
            <person name="Silar P."/>
            <person name="Lacoste S."/>
            <person name="Sallet E."/>
            <person name="Bensimon A."/>
            <person name="Giraud T."/>
            <person name="Brygoo Y."/>
        </authorList>
    </citation>
    <scope>NUCLEOTIDE SEQUENCE [LARGE SCALE GENOMIC DNA]</scope>
    <source>
        <strain evidence="2">FM164</strain>
    </source>
</reference>
<gene>
    <name evidence="2" type="ORF">PROQFM164_S14g000030</name>
</gene>
<keyword evidence="1" id="KW-0812">Transmembrane</keyword>
<evidence type="ECO:0000313" key="3">
    <source>
        <dbReference type="Proteomes" id="UP000030686"/>
    </source>
</evidence>
<keyword evidence="1" id="KW-0472">Membrane</keyword>
<dbReference type="Proteomes" id="UP000030686">
    <property type="component" value="Unassembled WGS sequence"/>
</dbReference>
<protein>
    <submittedName>
        <fullName evidence="2">Uncharacterized protein</fullName>
    </submittedName>
</protein>
<keyword evidence="3" id="KW-1185">Reference proteome</keyword>